<dbReference type="InterPro" id="IPR011766">
    <property type="entry name" value="TPP_enzyme_TPP-bd"/>
</dbReference>
<dbReference type="GO" id="GO:0000287">
    <property type="term" value="F:magnesium ion binding"/>
    <property type="evidence" value="ECO:0007669"/>
    <property type="project" value="InterPro"/>
</dbReference>
<dbReference type="RefSeq" id="WP_153340723.1">
    <property type="nucleotide sequence ID" value="NZ_WIVE01000003.1"/>
</dbReference>
<keyword evidence="8" id="KW-1185">Reference proteome</keyword>
<dbReference type="AlphaFoldDB" id="A0A7X2D1N5"/>
<dbReference type="Pfam" id="PF02775">
    <property type="entry name" value="TPP_enzyme_C"/>
    <property type="match status" value="1"/>
</dbReference>
<comment type="caution">
    <text evidence="7">The sequence shown here is derived from an EMBL/GenBank/DDBJ whole genome shotgun (WGS) entry which is preliminary data.</text>
</comment>
<dbReference type="NCBIfam" id="NF006052">
    <property type="entry name" value="PRK08199.1"/>
    <property type="match status" value="1"/>
</dbReference>
<dbReference type="InterPro" id="IPR012000">
    <property type="entry name" value="Thiamin_PyroP_enz_cen_dom"/>
</dbReference>
<dbReference type="PANTHER" id="PTHR18968">
    <property type="entry name" value="THIAMINE PYROPHOSPHATE ENZYMES"/>
    <property type="match status" value="1"/>
</dbReference>
<reference evidence="7 8" key="1">
    <citation type="submission" date="2019-10" db="EMBL/GenBank/DDBJ databases">
        <title>Draft whole-genome sequence of the purple nonsulfur photosynthetic bacterium Roseospira navarrensis DSM 15114.</title>
        <authorList>
            <person name="Kyndt J.A."/>
            <person name="Meyer T.E."/>
        </authorList>
    </citation>
    <scope>NUCLEOTIDE SEQUENCE [LARGE SCALE GENOMIC DNA]</scope>
    <source>
        <strain evidence="7 8">DSM 15114</strain>
    </source>
</reference>
<dbReference type="SUPFAM" id="SSF52467">
    <property type="entry name" value="DHS-like NAD/FAD-binding domain"/>
    <property type="match status" value="1"/>
</dbReference>
<evidence type="ECO:0000256" key="3">
    <source>
        <dbReference type="RuleBase" id="RU362132"/>
    </source>
</evidence>
<keyword evidence="2 3" id="KW-0786">Thiamine pyrophosphate</keyword>
<dbReference type="GO" id="GO:0005948">
    <property type="term" value="C:acetolactate synthase complex"/>
    <property type="evidence" value="ECO:0007669"/>
    <property type="project" value="TreeGrafter"/>
</dbReference>
<sequence length="558" mass="59651">MERITATGGEWIVGCLDRLGVRRVYGVPGESFLPVLDALHESPISFIGCRHEGGAAMAAEAEAKLTGQPGIAFVTRGPGASNAVAGLHVASQDSTPLVLFVGQIARDVRHREAFQEIDTARMFADTAKWAADIDRAERVPEMVSRAFHIAASGRPGPVVLGLPEDMLRDDATNLPLPAGFTPVEIHPAAQDMVRMAALVDGAERPLAIVGGSRWDAAAVAAFTRFAESRGLPVACAFRRQMLFDHSHENYAGDLGLGANPALVKRVREADVILAVGTRLGDVTSQGYALLDIPRPRQTLVHVHADPQELGRVYRPALAINATPRAFCGALSNVSPPLRRPDESVARAARQAYRLWSTPPETGPGAVHMGPIVSHLETVLPDSAIITNGAGNFATWVHRFHRFRGYATQVAPTSGSMGYGLPAALGAQLSHPDRLVVCVTGDGDFQMTMQEVGTMTQHRLPILILVVNNGIYGTIRMHQERSYPGRISGTDLVNPDFARLAQAYGAFGEAVTETAAFPDALARALAHLETRTGPALLDIHLDPEAITPARTLSQIRAGS</sequence>
<evidence type="ECO:0000256" key="1">
    <source>
        <dbReference type="ARBA" id="ARBA00007812"/>
    </source>
</evidence>
<name>A0A7X2D1N5_9PROT</name>
<dbReference type="Proteomes" id="UP000434582">
    <property type="component" value="Unassembled WGS sequence"/>
</dbReference>
<protein>
    <submittedName>
        <fullName evidence="7">Thiamine pyrophosphate-binding protein</fullName>
    </submittedName>
</protein>
<feature type="domain" description="Thiamine pyrophosphate enzyme central" evidence="4">
    <location>
        <begin position="194"/>
        <end position="330"/>
    </location>
</feature>
<dbReference type="InterPro" id="IPR012001">
    <property type="entry name" value="Thiamin_PyroP_enz_TPP-bd_dom"/>
</dbReference>
<evidence type="ECO:0000256" key="2">
    <source>
        <dbReference type="ARBA" id="ARBA00023052"/>
    </source>
</evidence>
<dbReference type="GO" id="GO:0009099">
    <property type="term" value="P:L-valine biosynthetic process"/>
    <property type="evidence" value="ECO:0007669"/>
    <property type="project" value="TreeGrafter"/>
</dbReference>
<evidence type="ECO:0000313" key="7">
    <source>
        <dbReference type="EMBL" id="MQX35334.1"/>
    </source>
</evidence>
<dbReference type="Pfam" id="PF02776">
    <property type="entry name" value="TPP_enzyme_N"/>
    <property type="match status" value="1"/>
</dbReference>
<dbReference type="FunFam" id="3.40.50.970:FF:000007">
    <property type="entry name" value="Acetolactate synthase"/>
    <property type="match status" value="1"/>
</dbReference>
<evidence type="ECO:0000259" key="6">
    <source>
        <dbReference type="Pfam" id="PF02776"/>
    </source>
</evidence>
<feature type="domain" description="Thiamine pyrophosphate enzyme TPP-binding" evidence="5">
    <location>
        <begin position="388"/>
        <end position="538"/>
    </location>
</feature>
<comment type="similarity">
    <text evidence="1 3">Belongs to the TPP enzyme family.</text>
</comment>
<dbReference type="GO" id="GO:0003984">
    <property type="term" value="F:acetolactate synthase activity"/>
    <property type="evidence" value="ECO:0007669"/>
    <property type="project" value="TreeGrafter"/>
</dbReference>
<dbReference type="CDD" id="cd07035">
    <property type="entry name" value="TPP_PYR_POX_like"/>
    <property type="match status" value="1"/>
</dbReference>
<dbReference type="InterPro" id="IPR029061">
    <property type="entry name" value="THDP-binding"/>
</dbReference>
<dbReference type="GO" id="GO:0030976">
    <property type="term" value="F:thiamine pyrophosphate binding"/>
    <property type="evidence" value="ECO:0007669"/>
    <property type="project" value="InterPro"/>
</dbReference>
<dbReference type="PANTHER" id="PTHR18968:SF120">
    <property type="entry name" value="ACETOLACTATE SYNTHASE LARGE SUBUNIT"/>
    <property type="match status" value="1"/>
</dbReference>
<dbReference type="Pfam" id="PF00205">
    <property type="entry name" value="TPP_enzyme_M"/>
    <property type="match status" value="1"/>
</dbReference>
<accession>A0A7X2D1N5</accession>
<dbReference type="EMBL" id="WIVE01000003">
    <property type="protein sequence ID" value="MQX35334.1"/>
    <property type="molecule type" value="Genomic_DNA"/>
</dbReference>
<gene>
    <name evidence="7" type="ORF">GHC57_02265</name>
</gene>
<dbReference type="GO" id="GO:0009097">
    <property type="term" value="P:isoleucine biosynthetic process"/>
    <property type="evidence" value="ECO:0007669"/>
    <property type="project" value="TreeGrafter"/>
</dbReference>
<organism evidence="7 8">
    <name type="scientific">Roseospira navarrensis</name>
    <dbReference type="NCBI Taxonomy" id="140058"/>
    <lineage>
        <taxon>Bacteria</taxon>
        <taxon>Pseudomonadati</taxon>
        <taxon>Pseudomonadota</taxon>
        <taxon>Alphaproteobacteria</taxon>
        <taxon>Rhodospirillales</taxon>
        <taxon>Rhodospirillaceae</taxon>
        <taxon>Roseospira</taxon>
    </lineage>
</organism>
<dbReference type="CDD" id="cd00568">
    <property type="entry name" value="TPP_enzymes"/>
    <property type="match status" value="1"/>
</dbReference>
<evidence type="ECO:0000259" key="4">
    <source>
        <dbReference type="Pfam" id="PF00205"/>
    </source>
</evidence>
<dbReference type="Gene3D" id="3.40.50.970">
    <property type="match status" value="2"/>
</dbReference>
<feature type="domain" description="Thiamine pyrophosphate enzyme N-terminal TPP-binding" evidence="6">
    <location>
        <begin position="7"/>
        <end position="121"/>
    </location>
</feature>
<proteinExistence type="inferred from homology"/>
<dbReference type="InterPro" id="IPR045229">
    <property type="entry name" value="TPP_enz"/>
</dbReference>
<evidence type="ECO:0000313" key="8">
    <source>
        <dbReference type="Proteomes" id="UP000434582"/>
    </source>
</evidence>
<evidence type="ECO:0000259" key="5">
    <source>
        <dbReference type="Pfam" id="PF02775"/>
    </source>
</evidence>
<dbReference type="Gene3D" id="3.40.50.1220">
    <property type="entry name" value="TPP-binding domain"/>
    <property type="match status" value="1"/>
</dbReference>
<dbReference type="SUPFAM" id="SSF52518">
    <property type="entry name" value="Thiamin diphosphate-binding fold (THDP-binding)"/>
    <property type="match status" value="2"/>
</dbReference>
<dbReference type="InterPro" id="IPR029035">
    <property type="entry name" value="DHS-like_NAD/FAD-binding_dom"/>
</dbReference>
<dbReference type="GO" id="GO:0050660">
    <property type="term" value="F:flavin adenine dinucleotide binding"/>
    <property type="evidence" value="ECO:0007669"/>
    <property type="project" value="TreeGrafter"/>
</dbReference>
<dbReference type="OrthoDB" id="4494979at2"/>